<feature type="region of interest" description="Disordered" evidence="7">
    <location>
        <begin position="1"/>
        <end position="352"/>
    </location>
</feature>
<dbReference type="GO" id="GO:0004712">
    <property type="term" value="F:protein serine/threonine/tyrosine kinase activity"/>
    <property type="evidence" value="ECO:0007669"/>
    <property type="project" value="TreeGrafter"/>
</dbReference>
<comment type="caution">
    <text evidence="9">The sequence shown here is derived from an EMBL/GenBank/DDBJ whole genome shotgun (WGS) entry which is preliminary data.</text>
</comment>
<dbReference type="PANTHER" id="PTHR22974:SF21">
    <property type="entry name" value="DUAL SPECIFICITY PROTEIN KINASE TTK"/>
    <property type="match status" value="1"/>
</dbReference>
<dbReference type="Proteomes" id="UP000557566">
    <property type="component" value="Unassembled WGS sequence"/>
</dbReference>
<dbReference type="GO" id="GO:0000776">
    <property type="term" value="C:kinetochore"/>
    <property type="evidence" value="ECO:0007669"/>
    <property type="project" value="TreeGrafter"/>
</dbReference>
<dbReference type="PROSITE" id="PS00107">
    <property type="entry name" value="PROTEIN_KINASE_ATP"/>
    <property type="match status" value="1"/>
</dbReference>
<protein>
    <recommendedName>
        <fullName evidence="8">Protein kinase domain-containing protein</fullName>
    </recommendedName>
</protein>
<keyword evidence="3 6" id="KW-0547">Nucleotide-binding</keyword>
<feature type="compositionally biased region" description="Low complexity" evidence="7">
    <location>
        <begin position="42"/>
        <end position="54"/>
    </location>
</feature>
<feature type="compositionally biased region" description="Basic residues" evidence="7">
    <location>
        <begin position="17"/>
        <end position="29"/>
    </location>
</feature>
<sequence length="892" mass="97402">MAAVSPTPMATGDVQRASRRHPTLRRLPSRTRLATNDKQLPSAAGTNSSSNGSGRAQPQQQYRHDSSEDEIPVPVKLSALTKALLDDGAPAAVERAPERRRRRTSQLSASSHDQRPSRAPAAQAVDAGRPARPPSGETSPVRKRVVRLSSTPQSLGQIRPSQRRSTSASRASGAQRPASRTGAWDKSADERPESRQGRRPDVNTPARVERVVRIVSGSSANRGRVASAAPSSGRSNRDRSAVDGSAIGSATSAIGSAASAIGSANEADPEQPEPPETVARSSANGSYGSVSCHPSTRSRSDDNANLQSSMRVKRVGNIPGSFLNGPARRARRRQSEEDAEDIGEGDRMLPGQDAEVRLADHAPDASYFADGIRSFNSGSPVSGNAASRAIQRRYASDADLHASASARPPSRSTRTEARNADEMRHGQPPPRVDMPAALDQENLPANYKRQKSDAEHVVDKVPWRPLSVEVPWRPLSVEVGVAKAAEPERKPLAPLATLAHNTPRRPAPPPPPPKMSVFEAAMSTAGAAAAKTTQAKQRRNVLRVNGKCYTRLDCLGRGGSAKVYRVTAENGNMFALKRVSLENADETTVRGYKGEIDLLRRLSGVDRVIKLFDHEMNSEKQVLTLLMEMGELDLNKLLTSRQNPEQAKLDAVFVRFYWKEMLECLQSVHRYDIVHSDLKPANFVLVRGRLKLIDFGIANAIQTDETVNVHRETQIGTPNYMSPESLMDANNPRGGRVPGRPKLMKLGKPSDVWSLGCILYQMVYGLPPFGHIANQMARCQAIINWDHDVEFPSRAMGGVPVPPSLLRTMRRCLDREQHMRPTCEELLHETDPFLYPVELGDTALSIDEELLARVIQSVVARCRERMPTEAESMTLLPKAYWSSIRKATAGDV</sequence>
<feature type="compositionally biased region" description="Polar residues" evidence="7">
    <location>
        <begin position="279"/>
        <end position="310"/>
    </location>
</feature>
<dbReference type="FunFam" id="1.10.510.10:FF:000377">
    <property type="entry name" value="Checkpoint protein kinase"/>
    <property type="match status" value="1"/>
</dbReference>
<dbReference type="GO" id="GO:0034501">
    <property type="term" value="P:protein localization to kinetochore"/>
    <property type="evidence" value="ECO:0007669"/>
    <property type="project" value="TreeGrafter"/>
</dbReference>
<dbReference type="GO" id="GO:0033316">
    <property type="term" value="P:meiotic spindle assembly checkpoint signaling"/>
    <property type="evidence" value="ECO:0007669"/>
    <property type="project" value="TreeGrafter"/>
</dbReference>
<dbReference type="GO" id="GO:0004674">
    <property type="term" value="F:protein serine/threonine kinase activity"/>
    <property type="evidence" value="ECO:0007669"/>
    <property type="project" value="UniProtKB-KW"/>
</dbReference>
<dbReference type="InterPro" id="IPR011009">
    <property type="entry name" value="Kinase-like_dom_sf"/>
</dbReference>
<evidence type="ECO:0000256" key="5">
    <source>
        <dbReference type="ARBA" id="ARBA00022840"/>
    </source>
</evidence>
<reference evidence="9 10" key="1">
    <citation type="journal article" date="2020" name="Genome Biol. Evol.">
        <title>A new high-quality draft genome assembly of the Chinese cordyceps Ophiocordyceps sinensis.</title>
        <authorList>
            <person name="Shu R."/>
            <person name="Zhang J."/>
            <person name="Meng Q."/>
            <person name="Zhang H."/>
            <person name="Zhou G."/>
            <person name="Li M."/>
            <person name="Wu P."/>
            <person name="Zhao Y."/>
            <person name="Chen C."/>
            <person name="Qin Q."/>
        </authorList>
    </citation>
    <scope>NUCLEOTIDE SEQUENCE [LARGE SCALE GENOMIC DNA]</scope>
    <source>
        <strain evidence="9 10">IOZ07</strain>
    </source>
</reference>
<keyword evidence="4" id="KW-0418">Kinase</keyword>
<dbReference type="EMBL" id="JAAVMX010000003">
    <property type="protein sequence ID" value="KAF4510674.1"/>
    <property type="molecule type" value="Genomic_DNA"/>
</dbReference>
<keyword evidence="5 6" id="KW-0067">ATP-binding</keyword>
<dbReference type="CDD" id="cd14131">
    <property type="entry name" value="PKc_Mps1"/>
    <property type="match status" value="1"/>
</dbReference>
<evidence type="ECO:0000256" key="3">
    <source>
        <dbReference type="ARBA" id="ARBA00022741"/>
    </source>
</evidence>
<feature type="compositionally biased region" description="Basic and acidic residues" evidence="7">
    <location>
        <begin position="186"/>
        <end position="212"/>
    </location>
</feature>
<dbReference type="PROSITE" id="PS50011">
    <property type="entry name" value="PROTEIN_KINASE_DOM"/>
    <property type="match status" value="1"/>
</dbReference>
<evidence type="ECO:0000313" key="9">
    <source>
        <dbReference type="EMBL" id="KAF4510674.1"/>
    </source>
</evidence>
<evidence type="ECO:0000256" key="7">
    <source>
        <dbReference type="SAM" id="MobiDB-lite"/>
    </source>
</evidence>
<accession>A0A8H4PUF9</accession>
<dbReference type="InterPro" id="IPR008271">
    <property type="entry name" value="Ser/Thr_kinase_AS"/>
</dbReference>
<dbReference type="OrthoDB" id="20524at2759"/>
<dbReference type="FunFam" id="3.30.200.20:FF:000131">
    <property type="entry name" value="Dual specificity protein kinase TTK"/>
    <property type="match status" value="1"/>
</dbReference>
<dbReference type="SMART" id="SM00220">
    <property type="entry name" value="S_TKc"/>
    <property type="match status" value="1"/>
</dbReference>
<name>A0A8H4PUF9_9HYPO</name>
<dbReference type="GO" id="GO:0007094">
    <property type="term" value="P:mitotic spindle assembly checkpoint signaling"/>
    <property type="evidence" value="ECO:0007669"/>
    <property type="project" value="TreeGrafter"/>
</dbReference>
<feature type="region of interest" description="Disordered" evidence="7">
    <location>
        <begin position="396"/>
        <end position="432"/>
    </location>
</feature>
<dbReference type="Gene3D" id="3.30.200.20">
    <property type="entry name" value="Phosphorylase Kinase, domain 1"/>
    <property type="match status" value="1"/>
</dbReference>
<feature type="binding site" evidence="6">
    <location>
        <position position="577"/>
    </location>
    <ligand>
        <name>ATP</name>
        <dbReference type="ChEBI" id="CHEBI:30616"/>
    </ligand>
</feature>
<keyword evidence="1" id="KW-0723">Serine/threonine-protein kinase</keyword>
<dbReference type="InterPro" id="IPR000719">
    <property type="entry name" value="Prot_kinase_dom"/>
</dbReference>
<dbReference type="Pfam" id="PF00069">
    <property type="entry name" value="Pkinase"/>
    <property type="match status" value="1"/>
</dbReference>
<gene>
    <name evidence="9" type="ORF">G6O67_002549</name>
</gene>
<evidence type="ECO:0000256" key="2">
    <source>
        <dbReference type="ARBA" id="ARBA00022679"/>
    </source>
</evidence>
<keyword evidence="10" id="KW-1185">Reference proteome</keyword>
<proteinExistence type="predicted"/>
<evidence type="ECO:0000256" key="1">
    <source>
        <dbReference type="ARBA" id="ARBA00022527"/>
    </source>
</evidence>
<dbReference type="InterPro" id="IPR017441">
    <property type="entry name" value="Protein_kinase_ATP_BS"/>
</dbReference>
<dbReference type="GO" id="GO:0005634">
    <property type="term" value="C:nucleus"/>
    <property type="evidence" value="ECO:0007669"/>
    <property type="project" value="TreeGrafter"/>
</dbReference>
<dbReference type="InterPro" id="IPR027084">
    <property type="entry name" value="Mps1_cat"/>
</dbReference>
<dbReference type="PANTHER" id="PTHR22974">
    <property type="entry name" value="MIXED LINEAGE PROTEIN KINASE"/>
    <property type="match status" value="1"/>
</dbReference>
<evidence type="ECO:0000256" key="4">
    <source>
        <dbReference type="ARBA" id="ARBA00022777"/>
    </source>
</evidence>
<evidence type="ECO:0000256" key="6">
    <source>
        <dbReference type="PROSITE-ProRule" id="PRU10141"/>
    </source>
</evidence>
<dbReference type="PROSITE" id="PS00108">
    <property type="entry name" value="PROTEIN_KINASE_ST"/>
    <property type="match status" value="1"/>
</dbReference>
<dbReference type="SUPFAM" id="SSF56112">
    <property type="entry name" value="Protein kinase-like (PK-like)"/>
    <property type="match status" value="1"/>
</dbReference>
<evidence type="ECO:0000313" key="10">
    <source>
        <dbReference type="Proteomes" id="UP000557566"/>
    </source>
</evidence>
<feature type="compositionally biased region" description="Low complexity" evidence="7">
    <location>
        <begin position="159"/>
        <end position="176"/>
    </location>
</feature>
<dbReference type="GO" id="GO:0098813">
    <property type="term" value="P:nuclear chromosome segregation"/>
    <property type="evidence" value="ECO:0007669"/>
    <property type="project" value="UniProtKB-ARBA"/>
</dbReference>
<dbReference type="Gene3D" id="1.10.510.10">
    <property type="entry name" value="Transferase(Phosphotransferase) domain 1"/>
    <property type="match status" value="1"/>
</dbReference>
<keyword evidence="2" id="KW-0808">Transferase</keyword>
<feature type="domain" description="Protein kinase" evidence="8">
    <location>
        <begin position="549"/>
        <end position="834"/>
    </location>
</feature>
<dbReference type="GO" id="GO:0005524">
    <property type="term" value="F:ATP binding"/>
    <property type="evidence" value="ECO:0007669"/>
    <property type="project" value="UniProtKB-UniRule"/>
</dbReference>
<feature type="compositionally biased region" description="Low complexity" evidence="7">
    <location>
        <begin position="401"/>
        <end position="412"/>
    </location>
</feature>
<feature type="compositionally biased region" description="Basic and acidic residues" evidence="7">
    <location>
        <begin position="413"/>
        <end position="425"/>
    </location>
</feature>
<dbReference type="AlphaFoldDB" id="A0A8H4PUF9"/>
<feature type="compositionally biased region" description="Low complexity" evidence="7">
    <location>
        <begin position="244"/>
        <end position="264"/>
    </location>
</feature>
<evidence type="ECO:0000259" key="8">
    <source>
        <dbReference type="PROSITE" id="PS50011"/>
    </source>
</evidence>
<organism evidence="9 10">
    <name type="scientific">Ophiocordyceps sinensis</name>
    <dbReference type="NCBI Taxonomy" id="72228"/>
    <lineage>
        <taxon>Eukaryota</taxon>
        <taxon>Fungi</taxon>
        <taxon>Dikarya</taxon>
        <taxon>Ascomycota</taxon>
        <taxon>Pezizomycotina</taxon>
        <taxon>Sordariomycetes</taxon>
        <taxon>Hypocreomycetidae</taxon>
        <taxon>Hypocreales</taxon>
        <taxon>Ophiocordycipitaceae</taxon>
        <taxon>Ophiocordyceps</taxon>
    </lineage>
</organism>